<comment type="caution">
    <text evidence="2">The sequence shown here is derived from an EMBL/GenBank/DDBJ whole genome shotgun (WGS) entry which is preliminary data.</text>
</comment>
<reference evidence="2 3" key="1">
    <citation type="journal article" date="2019" name="Commun. Biol.">
        <title>The bagworm genome reveals a unique fibroin gene that provides high tensile strength.</title>
        <authorList>
            <person name="Kono N."/>
            <person name="Nakamura H."/>
            <person name="Ohtoshi R."/>
            <person name="Tomita M."/>
            <person name="Numata K."/>
            <person name="Arakawa K."/>
        </authorList>
    </citation>
    <scope>NUCLEOTIDE SEQUENCE [LARGE SCALE GENOMIC DNA]</scope>
</reference>
<keyword evidence="3" id="KW-1185">Reference proteome</keyword>
<evidence type="ECO:0000313" key="2">
    <source>
        <dbReference type="EMBL" id="GBP18633.1"/>
    </source>
</evidence>
<feature type="region of interest" description="Disordered" evidence="1">
    <location>
        <begin position="1"/>
        <end position="70"/>
    </location>
</feature>
<proteinExistence type="predicted"/>
<sequence length="137" mass="15013">MSFPQNLDTRERSATPELSSGGLEEETPTPSPGPTTSANKFSWLKRANANNVPFSRPRPSLTRESSTAELVSRENSSADFFQNSRLNLFETAPKPDVLNNGKKVIGDACLQHVLTCSMQPTADPRICLSTTNLYPND</sequence>
<evidence type="ECO:0000313" key="3">
    <source>
        <dbReference type="Proteomes" id="UP000299102"/>
    </source>
</evidence>
<protein>
    <submittedName>
        <fullName evidence="2">Uncharacterized protein</fullName>
    </submittedName>
</protein>
<dbReference type="EMBL" id="BGZK01000099">
    <property type="protein sequence ID" value="GBP18633.1"/>
    <property type="molecule type" value="Genomic_DNA"/>
</dbReference>
<dbReference type="OrthoDB" id="6926224at2759"/>
<organism evidence="2 3">
    <name type="scientific">Eumeta variegata</name>
    <name type="common">Bagworm moth</name>
    <name type="synonym">Eumeta japonica</name>
    <dbReference type="NCBI Taxonomy" id="151549"/>
    <lineage>
        <taxon>Eukaryota</taxon>
        <taxon>Metazoa</taxon>
        <taxon>Ecdysozoa</taxon>
        <taxon>Arthropoda</taxon>
        <taxon>Hexapoda</taxon>
        <taxon>Insecta</taxon>
        <taxon>Pterygota</taxon>
        <taxon>Neoptera</taxon>
        <taxon>Endopterygota</taxon>
        <taxon>Lepidoptera</taxon>
        <taxon>Glossata</taxon>
        <taxon>Ditrysia</taxon>
        <taxon>Tineoidea</taxon>
        <taxon>Psychidae</taxon>
        <taxon>Oiketicinae</taxon>
        <taxon>Eumeta</taxon>
    </lineage>
</organism>
<accession>A0A4C1TX46</accession>
<name>A0A4C1TX46_EUMVA</name>
<dbReference type="Proteomes" id="UP000299102">
    <property type="component" value="Unassembled WGS sequence"/>
</dbReference>
<gene>
    <name evidence="2" type="ORF">EVAR_14403_1</name>
</gene>
<dbReference type="AlphaFoldDB" id="A0A4C1TX46"/>
<evidence type="ECO:0000256" key="1">
    <source>
        <dbReference type="SAM" id="MobiDB-lite"/>
    </source>
</evidence>